<protein>
    <submittedName>
        <fullName evidence="1">Uncharacterized protein</fullName>
    </submittedName>
</protein>
<sequence>MKTTKPTKAFDAVDMMRAIRANITRETGHMSFQELQHYLKQKLQASGLHPTPQTI</sequence>
<gene>
    <name evidence="1" type="ORF">GCM10022406_27290</name>
</gene>
<dbReference type="RefSeq" id="WP_345114871.1">
    <property type="nucleotide sequence ID" value="NZ_BAABDH010000041.1"/>
</dbReference>
<keyword evidence="2" id="KW-1185">Reference proteome</keyword>
<proteinExistence type="predicted"/>
<reference evidence="2" key="1">
    <citation type="journal article" date="2019" name="Int. J. Syst. Evol. Microbiol.">
        <title>The Global Catalogue of Microorganisms (GCM) 10K type strain sequencing project: providing services to taxonomists for standard genome sequencing and annotation.</title>
        <authorList>
            <consortium name="The Broad Institute Genomics Platform"/>
            <consortium name="The Broad Institute Genome Sequencing Center for Infectious Disease"/>
            <person name="Wu L."/>
            <person name="Ma J."/>
        </authorList>
    </citation>
    <scope>NUCLEOTIDE SEQUENCE [LARGE SCALE GENOMIC DNA]</scope>
    <source>
        <strain evidence="2">JCM 17214</strain>
    </source>
</reference>
<evidence type="ECO:0000313" key="2">
    <source>
        <dbReference type="Proteomes" id="UP001499909"/>
    </source>
</evidence>
<dbReference type="EMBL" id="BAABDH010000041">
    <property type="protein sequence ID" value="GAA3941971.1"/>
    <property type="molecule type" value="Genomic_DNA"/>
</dbReference>
<evidence type="ECO:0000313" key="1">
    <source>
        <dbReference type="EMBL" id="GAA3941971.1"/>
    </source>
</evidence>
<comment type="caution">
    <text evidence="1">The sequence shown here is derived from an EMBL/GenBank/DDBJ whole genome shotgun (WGS) entry which is preliminary data.</text>
</comment>
<name>A0ABP7NBD3_9BACT</name>
<dbReference type="Proteomes" id="UP001499909">
    <property type="component" value="Unassembled WGS sequence"/>
</dbReference>
<organism evidence="1 2">
    <name type="scientific">Hymenobacter algoricola</name>
    <dbReference type="NCBI Taxonomy" id="486267"/>
    <lineage>
        <taxon>Bacteria</taxon>
        <taxon>Pseudomonadati</taxon>
        <taxon>Bacteroidota</taxon>
        <taxon>Cytophagia</taxon>
        <taxon>Cytophagales</taxon>
        <taxon>Hymenobacteraceae</taxon>
        <taxon>Hymenobacter</taxon>
    </lineage>
</organism>
<accession>A0ABP7NBD3</accession>